<name>A0AAQ3S9M4_VIGMU</name>
<protein>
    <submittedName>
        <fullName evidence="3">Uncharacterized protein</fullName>
    </submittedName>
</protein>
<dbReference type="AlphaFoldDB" id="A0AAQ3S9M4"/>
<feature type="transmembrane region" description="Helical" evidence="2">
    <location>
        <begin position="21"/>
        <end position="40"/>
    </location>
</feature>
<organism evidence="3 4">
    <name type="scientific">Vigna mungo</name>
    <name type="common">Black gram</name>
    <name type="synonym">Phaseolus mungo</name>
    <dbReference type="NCBI Taxonomy" id="3915"/>
    <lineage>
        <taxon>Eukaryota</taxon>
        <taxon>Viridiplantae</taxon>
        <taxon>Streptophyta</taxon>
        <taxon>Embryophyta</taxon>
        <taxon>Tracheophyta</taxon>
        <taxon>Spermatophyta</taxon>
        <taxon>Magnoliopsida</taxon>
        <taxon>eudicotyledons</taxon>
        <taxon>Gunneridae</taxon>
        <taxon>Pentapetalae</taxon>
        <taxon>rosids</taxon>
        <taxon>fabids</taxon>
        <taxon>Fabales</taxon>
        <taxon>Fabaceae</taxon>
        <taxon>Papilionoideae</taxon>
        <taxon>50 kb inversion clade</taxon>
        <taxon>NPAAA clade</taxon>
        <taxon>indigoferoid/millettioid clade</taxon>
        <taxon>Phaseoleae</taxon>
        <taxon>Vigna</taxon>
    </lineage>
</organism>
<dbReference type="Proteomes" id="UP001374535">
    <property type="component" value="Chromosome 1"/>
</dbReference>
<gene>
    <name evidence="3" type="ORF">V8G54_002883</name>
</gene>
<reference evidence="3 4" key="1">
    <citation type="journal article" date="2023" name="Life. Sci Alliance">
        <title>Evolutionary insights into 3D genome organization and epigenetic landscape of Vigna mungo.</title>
        <authorList>
            <person name="Junaid A."/>
            <person name="Singh B."/>
            <person name="Bhatia S."/>
        </authorList>
    </citation>
    <scope>NUCLEOTIDE SEQUENCE [LARGE SCALE GENOMIC DNA]</scope>
    <source>
        <strain evidence="3">Urdbean</strain>
    </source>
</reference>
<keyword evidence="2" id="KW-0812">Transmembrane</keyword>
<keyword evidence="4" id="KW-1185">Reference proteome</keyword>
<keyword evidence="2" id="KW-0472">Membrane</keyword>
<evidence type="ECO:0000256" key="1">
    <source>
        <dbReference type="SAM" id="MobiDB-lite"/>
    </source>
</evidence>
<keyword evidence="2" id="KW-1133">Transmembrane helix</keyword>
<dbReference type="EMBL" id="CP144700">
    <property type="protein sequence ID" value="WVZ24339.1"/>
    <property type="molecule type" value="Genomic_DNA"/>
</dbReference>
<evidence type="ECO:0000256" key="2">
    <source>
        <dbReference type="SAM" id="Phobius"/>
    </source>
</evidence>
<evidence type="ECO:0000313" key="4">
    <source>
        <dbReference type="Proteomes" id="UP001374535"/>
    </source>
</evidence>
<evidence type="ECO:0000313" key="3">
    <source>
        <dbReference type="EMBL" id="WVZ24339.1"/>
    </source>
</evidence>
<proteinExistence type="predicted"/>
<sequence>MTGRSISSPTCSRSLKPSMSGMFTSLITMSYASFLSLSFFRASVAKQHVVTSYKHFLSIFSRILNHVGSSSTTRTRRPAGKASWRGEEKQPLSMLLERRVIRITASQFKKKMGLASLGLN</sequence>
<feature type="region of interest" description="Disordered" evidence="1">
    <location>
        <begin position="68"/>
        <end position="89"/>
    </location>
</feature>
<accession>A0AAQ3S9M4</accession>